<dbReference type="AlphaFoldDB" id="A0A3B3QZE3"/>
<evidence type="ECO:0000256" key="4">
    <source>
        <dbReference type="ARBA" id="ARBA00022553"/>
    </source>
</evidence>
<dbReference type="InterPro" id="IPR003652">
    <property type="entry name" value="Ataxin_AXH_dom"/>
</dbReference>
<dbReference type="Ensembl" id="ENSPKIT00000023022.1">
    <property type="protein sequence ID" value="ENSPKIP00000011897.1"/>
    <property type="gene ID" value="ENSPKIG00000018323.1"/>
</dbReference>
<feature type="region of interest" description="Disordered" evidence="9">
    <location>
        <begin position="740"/>
        <end position="789"/>
    </location>
</feature>
<dbReference type="PANTHER" id="PTHR13392:SF5">
    <property type="entry name" value="ATAXIN-1"/>
    <property type="match status" value="1"/>
</dbReference>
<sequence length="806" mass="84713">MKSNQERSNECLPPKKREILASNLALEEKPVGVTAGSEALRGDNLAWLASMASRQSAIRHGPTHAEDDTAPPQNPLPAIAEHSPPSSSTSLTSGAALTSLSAVYSSPLSQHGGAIQYAQLPPSVQFIGPAFTGPYAGYISSQVISSSTVTSAPAVTTQRPQLEGYGISPAATISQASRADQHPQLSGSPGLLAGIPSLPHPMHPASQYVQIASTPLSVATRALPASAAHVPLHLHHNPAIVPQTLTLAPSQVVVQYTDGPGAKKEDGNGRELLNGEVEKSRHYGSVPDTGRPKQVGGVKGGSSQHHYDARQVVLHADYAKDTPALRTSLTLVPNSHGRGGDIEGGLEKLTTHTERCGPGKPISRTSPFSFSSLEGPKVPPVTQPPPTVIQAVQTTETLPVGLPTAGFYPAGQPPIIGYIAGAGQAQQQPVSYHAGLPQHLLIPASQPLLIPVSGGTASELEPPPPAASTAAQPFSTALPQAYMAATLPKCEVFRPGEHQSLAPYHAAAVVQTELHLPMVSTTPAAGVLASPPPASPPPPASCPSLPPYFMKGSIIQLADGELKRVEDLKTEDFIQSAEISGDLKIDSSTVERIDGSQTPNSAIIQFAVGEHRAQVSVEVLVEYPFFVFGQGWSSCCPDRTTQLFELSCAKLSVGDVCISLTLKSLKNGSLRRSQTLDSADSNGDSLTKPHKVDPGCRSRGSHSGERDNGPRQWPRSTVGTVEPTCTQAVLENGELACEEKKSLSAQTPLADPGGADRPTSRKRRWSAPEGRQVEKSDEEPPLTLPKPSFIPQEVKICIEGRSIIGK</sequence>
<feature type="region of interest" description="Disordered" evidence="9">
    <location>
        <begin position="671"/>
        <end position="722"/>
    </location>
</feature>
<evidence type="ECO:0000256" key="5">
    <source>
        <dbReference type="ARBA" id="ARBA00023015"/>
    </source>
</evidence>
<feature type="compositionally biased region" description="Polar residues" evidence="9">
    <location>
        <begin position="671"/>
        <end position="685"/>
    </location>
</feature>
<dbReference type="GO" id="GO:0003723">
    <property type="term" value="F:RNA binding"/>
    <property type="evidence" value="ECO:0007669"/>
    <property type="project" value="InterPro"/>
</dbReference>
<reference evidence="11" key="1">
    <citation type="submission" date="2025-05" db="UniProtKB">
        <authorList>
            <consortium name="Ensembl"/>
        </authorList>
    </citation>
    <scope>IDENTIFICATION</scope>
</reference>
<evidence type="ECO:0000256" key="6">
    <source>
        <dbReference type="ARBA" id="ARBA00023125"/>
    </source>
</evidence>
<dbReference type="Ensembl" id="ENSPKIT00000023048.1">
    <property type="protein sequence ID" value="ENSPKIP00000011923.1"/>
    <property type="gene ID" value="ENSPKIG00000018323.1"/>
</dbReference>
<dbReference type="InterPro" id="IPR036096">
    <property type="entry name" value="Ataxin_AXH_dom_sf"/>
</dbReference>
<dbReference type="InterPro" id="IPR020997">
    <property type="entry name" value="Ataxin-1_N"/>
</dbReference>
<keyword evidence="7" id="KW-0804">Transcription</keyword>
<evidence type="ECO:0000259" key="10">
    <source>
        <dbReference type="PROSITE" id="PS51148"/>
    </source>
</evidence>
<dbReference type="GO" id="GO:0007399">
    <property type="term" value="P:nervous system development"/>
    <property type="evidence" value="ECO:0007669"/>
    <property type="project" value="TreeGrafter"/>
</dbReference>
<feature type="region of interest" description="Disordered" evidence="9">
    <location>
        <begin position="56"/>
        <end position="92"/>
    </location>
</feature>
<dbReference type="PROSITE" id="PS51148">
    <property type="entry name" value="AXH"/>
    <property type="match status" value="1"/>
</dbReference>
<evidence type="ECO:0000256" key="1">
    <source>
        <dbReference type="ARBA" id="ARBA00004123"/>
    </source>
</evidence>
<dbReference type="Pfam" id="PF12547">
    <property type="entry name" value="ATXN-1_C"/>
    <property type="match status" value="1"/>
</dbReference>
<dbReference type="STRING" id="1676925.ENSPKIP00000011923"/>
<proteinExistence type="inferred from homology"/>
<dbReference type="SUPFAM" id="SSF102031">
    <property type="entry name" value="AXH domain"/>
    <property type="match status" value="1"/>
</dbReference>
<dbReference type="SMART" id="SM00536">
    <property type="entry name" value="AXH"/>
    <property type="match status" value="1"/>
</dbReference>
<dbReference type="GO" id="GO:0000122">
    <property type="term" value="P:negative regulation of transcription by RNA polymerase II"/>
    <property type="evidence" value="ECO:0007669"/>
    <property type="project" value="TreeGrafter"/>
</dbReference>
<dbReference type="PANTHER" id="PTHR13392">
    <property type="entry name" value="ATAXIN 1"/>
    <property type="match status" value="1"/>
</dbReference>
<comment type="similarity">
    <text evidence="2">Belongs to the ATXN1 family.</text>
</comment>
<keyword evidence="12" id="KW-1185">Reference proteome</keyword>
<organism evidence="11 12">
    <name type="scientific">Paramormyrops kingsleyae</name>
    <dbReference type="NCBI Taxonomy" id="1676925"/>
    <lineage>
        <taxon>Eukaryota</taxon>
        <taxon>Metazoa</taxon>
        <taxon>Chordata</taxon>
        <taxon>Craniata</taxon>
        <taxon>Vertebrata</taxon>
        <taxon>Euteleostomi</taxon>
        <taxon>Actinopterygii</taxon>
        <taxon>Neopterygii</taxon>
        <taxon>Teleostei</taxon>
        <taxon>Osteoglossocephala</taxon>
        <taxon>Osteoglossomorpha</taxon>
        <taxon>Osteoglossiformes</taxon>
        <taxon>Mormyridae</taxon>
        <taxon>Paramormyrops</taxon>
    </lineage>
</organism>
<feature type="region of interest" description="Disordered" evidence="9">
    <location>
        <begin position="175"/>
        <end position="199"/>
    </location>
</feature>
<feature type="compositionally biased region" description="Basic and acidic residues" evidence="9">
    <location>
        <begin position="690"/>
        <end position="709"/>
    </location>
</feature>
<evidence type="ECO:0000256" key="7">
    <source>
        <dbReference type="ARBA" id="ARBA00023163"/>
    </source>
</evidence>
<keyword evidence="5" id="KW-0805">Transcription regulation</keyword>
<feature type="domain" description="AXH" evidence="10">
    <location>
        <begin position="537"/>
        <end position="668"/>
    </location>
</feature>
<dbReference type="GO" id="GO:0003677">
    <property type="term" value="F:DNA binding"/>
    <property type="evidence" value="ECO:0007669"/>
    <property type="project" value="UniProtKB-KW"/>
</dbReference>
<name>A0A3B3QZE3_9TELE</name>
<dbReference type="Ensembl" id="ENSPKIT00000023025.1">
    <property type="protein sequence ID" value="ENSPKIP00000011900.1"/>
    <property type="gene ID" value="ENSPKIG00000018323.1"/>
</dbReference>
<evidence type="ECO:0000313" key="12">
    <source>
        <dbReference type="Proteomes" id="UP000261540"/>
    </source>
</evidence>
<protein>
    <submittedName>
        <fullName evidence="11">Ataxin 1</fullName>
    </submittedName>
</protein>
<dbReference type="Proteomes" id="UP000261540">
    <property type="component" value="Unplaced"/>
</dbReference>
<accession>A0A3B3QZE3</accession>
<dbReference type="GeneTree" id="ENSGT00390000005939"/>
<keyword evidence="8" id="KW-0539">Nucleus</keyword>
<evidence type="ECO:0000313" key="11">
    <source>
        <dbReference type="Ensembl" id="ENSPKIP00000011897.1"/>
    </source>
</evidence>
<evidence type="ECO:0000256" key="2">
    <source>
        <dbReference type="ARBA" id="ARBA00007348"/>
    </source>
</evidence>
<keyword evidence="4" id="KW-0597">Phosphoprotein</keyword>
<evidence type="ECO:0000256" key="9">
    <source>
        <dbReference type="SAM" id="MobiDB-lite"/>
    </source>
</evidence>
<dbReference type="Pfam" id="PF08517">
    <property type="entry name" value="AXH"/>
    <property type="match status" value="1"/>
</dbReference>
<feature type="compositionally biased region" description="Low complexity" evidence="9">
    <location>
        <begin position="83"/>
        <end position="92"/>
    </location>
</feature>
<dbReference type="OrthoDB" id="10000452at2759"/>
<feature type="region of interest" description="Disordered" evidence="9">
    <location>
        <begin position="281"/>
        <end position="304"/>
    </location>
</feature>
<dbReference type="GO" id="GO:0005634">
    <property type="term" value="C:nucleus"/>
    <property type="evidence" value="ECO:0007669"/>
    <property type="project" value="UniProtKB-SubCell"/>
</dbReference>
<dbReference type="Ensembl" id="ENSPKIT00000023039.1">
    <property type="protein sequence ID" value="ENSPKIP00000011913.1"/>
    <property type="gene ID" value="ENSPKIG00000018323.1"/>
</dbReference>
<keyword evidence="6" id="KW-0238">DNA-binding</keyword>
<evidence type="ECO:0000256" key="3">
    <source>
        <dbReference type="ARBA" id="ARBA00022491"/>
    </source>
</evidence>
<evidence type="ECO:0000256" key="8">
    <source>
        <dbReference type="ARBA" id="ARBA00023242"/>
    </source>
</evidence>
<feature type="compositionally biased region" description="Polar residues" evidence="9">
    <location>
        <begin position="175"/>
        <end position="187"/>
    </location>
</feature>
<keyword evidence="3" id="KW-0678">Repressor</keyword>
<dbReference type="InterPro" id="IPR043404">
    <property type="entry name" value="ATAXIN1-like"/>
</dbReference>
<comment type="subcellular location">
    <subcellularLocation>
        <location evidence="1">Nucleus</location>
    </subcellularLocation>
</comment>